<evidence type="ECO:0000313" key="2">
    <source>
        <dbReference type="Proteomes" id="UP001219355"/>
    </source>
</evidence>
<dbReference type="SUPFAM" id="SSF56112">
    <property type="entry name" value="Protein kinase-like (PK-like)"/>
    <property type="match status" value="1"/>
</dbReference>
<accession>A0AAF0DFL7</accession>
<dbReference type="AlphaFoldDB" id="A0AAF0DFL7"/>
<dbReference type="Gene3D" id="1.10.510.10">
    <property type="entry name" value="Transferase(Phosphotransferase) domain 1"/>
    <property type="match status" value="1"/>
</dbReference>
<sequence>MASEMHQTGGQTPKVDVWSLFVTMLWILEIQFRRCQFQTAQDAQAAVLFAAANMDIVSKIREMAIIDPDQRASAAQMLVKLYNGEGLSTPWNQVPVLPVSPSRAIVRYRAPAAATPVRRARTAQATRRSVLRHANLFTAAAQSRVQRARHLRQEQAFPWLPELRQRPTRYS</sequence>
<dbReference type="EMBL" id="CP120628">
    <property type="protein sequence ID" value="WEW57729.1"/>
    <property type="molecule type" value="Genomic_DNA"/>
</dbReference>
<keyword evidence="2" id="KW-1185">Reference proteome</keyword>
<dbReference type="Proteomes" id="UP001219355">
    <property type="component" value="Chromosome 2"/>
</dbReference>
<name>A0AAF0DFL7_9EURO</name>
<reference evidence="1" key="1">
    <citation type="submission" date="2023-03" db="EMBL/GenBank/DDBJ databases">
        <title>Emydomyces testavorans Genome Sequence.</title>
        <authorList>
            <person name="Hoyer L."/>
        </authorList>
    </citation>
    <scope>NUCLEOTIDE SEQUENCE</scope>
    <source>
        <strain evidence="1">16-2883</strain>
    </source>
</reference>
<gene>
    <name evidence="1" type="ORF">PRK78_003196</name>
</gene>
<evidence type="ECO:0000313" key="1">
    <source>
        <dbReference type="EMBL" id="WEW57729.1"/>
    </source>
</evidence>
<protein>
    <recommendedName>
        <fullName evidence="3">Protein kinase domain-containing protein</fullName>
    </recommendedName>
</protein>
<proteinExistence type="predicted"/>
<organism evidence="1 2">
    <name type="scientific">Emydomyces testavorans</name>
    <dbReference type="NCBI Taxonomy" id="2070801"/>
    <lineage>
        <taxon>Eukaryota</taxon>
        <taxon>Fungi</taxon>
        <taxon>Dikarya</taxon>
        <taxon>Ascomycota</taxon>
        <taxon>Pezizomycotina</taxon>
        <taxon>Eurotiomycetes</taxon>
        <taxon>Eurotiomycetidae</taxon>
        <taxon>Onygenales</taxon>
        <taxon>Nannizziopsiaceae</taxon>
        <taxon>Emydomyces</taxon>
    </lineage>
</organism>
<dbReference type="InterPro" id="IPR011009">
    <property type="entry name" value="Kinase-like_dom_sf"/>
</dbReference>
<evidence type="ECO:0008006" key="3">
    <source>
        <dbReference type="Google" id="ProtNLM"/>
    </source>
</evidence>